<dbReference type="SMART" id="SM00443">
    <property type="entry name" value="G_patch"/>
    <property type="match status" value="1"/>
</dbReference>
<evidence type="ECO:0000313" key="5">
    <source>
        <dbReference type="Proteomes" id="UP000011761"/>
    </source>
</evidence>
<feature type="compositionally biased region" description="Low complexity" evidence="1">
    <location>
        <begin position="95"/>
        <end position="104"/>
    </location>
</feature>
<dbReference type="HOGENOM" id="CLU_100286_0_0_1"/>
<evidence type="ECO:0000259" key="3">
    <source>
        <dbReference type="PROSITE" id="PS51061"/>
    </source>
</evidence>
<dbReference type="OMA" id="CKEAGPN"/>
<dbReference type="Pfam" id="PF01585">
    <property type="entry name" value="G-patch"/>
    <property type="match status" value="1"/>
</dbReference>
<dbReference type="InterPro" id="IPR000467">
    <property type="entry name" value="G_patch_dom"/>
</dbReference>
<dbReference type="PROSITE" id="PS50174">
    <property type="entry name" value="G_PATCH"/>
    <property type="match status" value="1"/>
</dbReference>
<dbReference type="SUPFAM" id="SSF82708">
    <property type="entry name" value="R3H domain"/>
    <property type="match status" value="1"/>
</dbReference>
<keyword evidence="5" id="KW-1185">Reference proteome</keyword>
<dbReference type="EMBL" id="KB445551">
    <property type="protein sequence ID" value="EMC99639.1"/>
    <property type="molecule type" value="Genomic_DNA"/>
</dbReference>
<gene>
    <name evidence="4" type="ORF">BAUCODRAFT_63204</name>
</gene>
<dbReference type="InterPro" id="IPR036867">
    <property type="entry name" value="R3H_dom_sf"/>
</dbReference>
<dbReference type="KEGG" id="bcom:BAUCODRAFT_63204"/>
<dbReference type="GO" id="GO:0003676">
    <property type="term" value="F:nucleic acid binding"/>
    <property type="evidence" value="ECO:0007669"/>
    <property type="project" value="UniProtKB-UniRule"/>
</dbReference>
<dbReference type="GeneID" id="19116054"/>
<dbReference type="InterPro" id="IPR051189">
    <property type="entry name" value="Splicing_assoc_domain"/>
</dbReference>
<organism evidence="4 5">
    <name type="scientific">Baudoinia panamericana (strain UAMH 10762)</name>
    <name type="common">Angels' share fungus</name>
    <name type="synonym">Baudoinia compniacensis (strain UAMH 10762)</name>
    <dbReference type="NCBI Taxonomy" id="717646"/>
    <lineage>
        <taxon>Eukaryota</taxon>
        <taxon>Fungi</taxon>
        <taxon>Dikarya</taxon>
        <taxon>Ascomycota</taxon>
        <taxon>Pezizomycotina</taxon>
        <taxon>Dothideomycetes</taxon>
        <taxon>Dothideomycetidae</taxon>
        <taxon>Mycosphaerellales</taxon>
        <taxon>Teratosphaeriaceae</taxon>
        <taxon>Baudoinia</taxon>
    </lineage>
</organism>
<dbReference type="OrthoDB" id="21470at2759"/>
<dbReference type="PROSITE" id="PS51061">
    <property type="entry name" value="R3H"/>
    <property type="match status" value="1"/>
</dbReference>
<dbReference type="Proteomes" id="UP000011761">
    <property type="component" value="Unassembled WGS sequence"/>
</dbReference>
<dbReference type="InterPro" id="IPR001374">
    <property type="entry name" value="R3H_dom"/>
</dbReference>
<reference evidence="4 5" key="1">
    <citation type="journal article" date="2012" name="PLoS Pathog.">
        <title>Diverse lifestyles and strategies of plant pathogenesis encoded in the genomes of eighteen Dothideomycetes fungi.</title>
        <authorList>
            <person name="Ohm R.A."/>
            <person name="Feau N."/>
            <person name="Henrissat B."/>
            <person name="Schoch C.L."/>
            <person name="Horwitz B.A."/>
            <person name="Barry K.W."/>
            <person name="Condon B.J."/>
            <person name="Copeland A.C."/>
            <person name="Dhillon B."/>
            <person name="Glaser F."/>
            <person name="Hesse C.N."/>
            <person name="Kosti I."/>
            <person name="LaButti K."/>
            <person name="Lindquist E.A."/>
            <person name="Lucas S."/>
            <person name="Salamov A.A."/>
            <person name="Bradshaw R.E."/>
            <person name="Ciuffetti L."/>
            <person name="Hamelin R.C."/>
            <person name="Kema G.H.J."/>
            <person name="Lawrence C."/>
            <person name="Scott J.A."/>
            <person name="Spatafora J.W."/>
            <person name="Turgeon B.G."/>
            <person name="de Wit P.J.G.M."/>
            <person name="Zhong S."/>
            <person name="Goodwin S.B."/>
            <person name="Grigoriev I.V."/>
        </authorList>
    </citation>
    <scope>NUCLEOTIDE SEQUENCE [LARGE SCALE GENOMIC DNA]</scope>
    <source>
        <strain evidence="4 5">UAMH 10762</strain>
    </source>
</reference>
<dbReference type="Pfam" id="PF01424">
    <property type="entry name" value="R3H"/>
    <property type="match status" value="1"/>
</dbReference>
<dbReference type="Gene3D" id="3.30.1370.50">
    <property type="entry name" value="R3H-like domain"/>
    <property type="match status" value="1"/>
</dbReference>
<dbReference type="AlphaFoldDB" id="M2NJP8"/>
<dbReference type="STRING" id="717646.M2NJP8"/>
<dbReference type="PANTHER" id="PTHR14195">
    <property type="entry name" value="G PATCH DOMAIN CONTAINING PROTEIN 2"/>
    <property type="match status" value="1"/>
</dbReference>
<feature type="region of interest" description="Disordered" evidence="1">
    <location>
        <begin position="86"/>
        <end position="115"/>
    </location>
</feature>
<name>M2NJP8_BAUPA</name>
<dbReference type="eggNOG" id="KOG0154">
    <property type="taxonomic scope" value="Eukaryota"/>
</dbReference>
<feature type="compositionally biased region" description="Gly residues" evidence="1">
    <location>
        <begin position="105"/>
        <end position="115"/>
    </location>
</feature>
<feature type="domain" description="G-patch" evidence="2">
    <location>
        <begin position="136"/>
        <end position="178"/>
    </location>
</feature>
<evidence type="ECO:0008006" key="6">
    <source>
        <dbReference type="Google" id="ProtNLM"/>
    </source>
</evidence>
<evidence type="ECO:0000259" key="2">
    <source>
        <dbReference type="PROSITE" id="PS50174"/>
    </source>
</evidence>
<dbReference type="RefSeq" id="XP_007673090.1">
    <property type="nucleotide sequence ID" value="XM_007674900.1"/>
</dbReference>
<sequence length="178" mass="18445">MAQVKDELRTFLQNDGQQSRAFPPMAKNERKVMHQVSSALGLKSKSAGSGKGRFTVIYKSSQRVEYSEALLSKVMYASNKGFLVNSSSKGKKAGRQAGKAAAKGPRGGGGGGGFNGGAAGLRNGEVVGAGASALGRENFGHQLMVKMGWTAGTGLGREHDGTVMPVEQVMRSGRAGLG</sequence>
<feature type="domain" description="R3H" evidence="3">
    <location>
        <begin position="1"/>
        <end position="61"/>
    </location>
</feature>
<evidence type="ECO:0000313" key="4">
    <source>
        <dbReference type="EMBL" id="EMC99639.1"/>
    </source>
</evidence>
<accession>M2NJP8</accession>
<evidence type="ECO:0000256" key="1">
    <source>
        <dbReference type="SAM" id="MobiDB-lite"/>
    </source>
</evidence>
<proteinExistence type="predicted"/>
<protein>
    <recommendedName>
        <fullName evidence="6">G-patch domain-containing protein</fullName>
    </recommendedName>
</protein>